<evidence type="ECO:0000313" key="6">
    <source>
        <dbReference type="EMBL" id="RVV98184.1"/>
    </source>
</evidence>
<gene>
    <name evidence="4" type="primary">rppH</name>
    <name evidence="4" type="synonym">nudH</name>
    <name evidence="6" type="ORF">EKE94_12120</name>
</gene>
<dbReference type="AlphaFoldDB" id="A0A438AHP0"/>
<evidence type="ECO:0000256" key="1">
    <source>
        <dbReference type="ARBA" id="ARBA00001936"/>
    </source>
</evidence>
<comment type="function">
    <text evidence="4">Accelerates the degradation of transcripts by removing pyrophosphate from the 5'-end of triphosphorylated RNA, leading to a more labile monophosphorylated state that can stimulate subsequent ribonuclease cleavage.</text>
</comment>
<feature type="domain" description="Nudix hydrolase" evidence="5">
    <location>
        <begin position="10"/>
        <end position="154"/>
    </location>
</feature>
<reference evidence="6 7" key="1">
    <citation type="submission" date="2018-11" db="EMBL/GenBank/DDBJ databases">
        <title>Mesobaculum littorinae gen. nov., sp. nov., isolated from Littorina scabra that represents a novel genus of the order Rhodobacteraceae.</title>
        <authorList>
            <person name="Li F."/>
        </authorList>
    </citation>
    <scope>NUCLEOTIDE SEQUENCE [LARGE SCALE GENOMIC DNA]</scope>
    <source>
        <strain evidence="6 7">M0103</strain>
    </source>
</reference>
<dbReference type="InterPro" id="IPR015797">
    <property type="entry name" value="NUDIX_hydrolase-like_dom_sf"/>
</dbReference>
<dbReference type="CDD" id="cd03671">
    <property type="entry name" value="NUDIX_Ap4A_hydrolase_plant_like"/>
    <property type="match status" value="1"/>
</dbReference>
<comment type="cofactor">
    <cofactor evidence="2">
        <name>Mg(2+)</name>
        <dbReference type="ChEBI" id="CHEBI:18420"/>
    </cofactor>
</comment>
<dbReference type="InterPro" id="IPR022927">
    <property type="entry name" value="RppH"/>
</dbReference>
<dbReference type="HAMAP" id="MF_00298">
    <property type="entry name" value="Nudix_RppH"/>
    <property type="match status" value="1"/>
</dbReference>
<dbReference type="EMBL" id="RQXX01000003">
    <property type="protein sequence ID" value="RVV98184.1"/>
    <property type="molecule type" value="Genomic_DNA"/>
</dbReference>
<accession>A0A438AHP0</accession>
<evidence type="ECO:0000256" key="3">
    <source>
        <dbReference type="ARBA" id="ARBA00022801"/>
    </source>
</evidence>
<dbReference type="PANTHER" id="PTHR11839:SF22">
    <property type="entry name" value="NUDIX HYDROLASE 26, CHLOROPLASTIC"/>
    <property type="match status" value="1"/>
</dbReference>
<evidence type="ECO:0000313" key="7">
    <source>
        <dbReference type="Proteomes" id="UP000285908"/>
    </source>
</evidence>
<dbReference type="GO" id="GO:0008893">
    <property type="term" value="F:guanosine-3',5'-bis(diphosphate) 3'-diphosphatase activity"/>
    <property type="evidence" value="ECO:0007669"/>
    <property type="project" value="TreeGrafter"/>
</dbReference>
<dbReference type="PROSITE" id="PS00893">
    <property type="entry name" value="NUDIX_BOX"/>
    <property type="match status" value="1"/>
</dbReference>
<keyword evidence="3 4" id="KW-0378">Hydrolase</keyword>
<keyword evidence="7" id="KW-1185">Reference proteome</keyword>
<comment type="cofactor">
    <cofactor evidence="1">
        <name>Mn(2+)</name>
        <dbReference type="ChEBI" id="CHEBI:29035"/>
    </cofactor>
</comment>
<dbReference type="InterPro" id="IPR020084">
    <property type="entry name" value="NUDIX_hydrolase_CS"/>
</dbReference>
<dbReference type="RefSeq" id="WP_127906850.1">
    <property type="nucleotide sequence ID" value="NZ_RQXX01000003.1"/>
</dbReference>
<comment type="caution">
    <text evidence="6">The sequence shown here is derived from an EMBL/GenBank/DDBJ whole genome shotgun (WGS) entry which is preliminary data.</text>
</comment>
<dbReference type="PROSITE" id="PS51462">
    <property type="entry name" value="NUDIX"/>
    <property type="match status" value="1"/>
</dbReference>
<name>A0A438AHP0_9RHOB</name>
<dbReference type="Gene3D" id="3.90.79.10">
    <property type="entry name" value="Nucleoside Triphosphate Pyrophosphohydrolase"/>
    <property type="match status" value="1"/>
</dbReference>
<dbReference type="EC" id="3.6.1.-" evidence="4"/>
<dbReference type="Pfam" id="PF00293">
    <property type="entry name" value="NUDIX"/>
    <property type="match status" value="1"/>
</dbReference>
<dbReference type="PRINTS" id="PR00502">
    <property type="entry name" value="NUDIXFAMILY"/>
</dbReference>
<sequence>MTPEQIAALPYRPCVGVMLADAQGRVFVGQRIDRDSDAWQMPQGGIDPGEEPRTAALRELEEETGIPARLVTVEAEGADWLAYDLPADLVPRIWGGRFRGQRQRWFLLRFHGTDADVRIDTAHPEFSDWAWIAPDELLPRIVPFKREVYASVLEQLGDRL</sequence>
<dbReference type="PANTHER" id="PTHR11839">
    <property type="entry name" value="UDP/ADP-SUGAR PYROPHOSPHATASE"/>
    <property type="match status" value="1"/>
</dbReference>
<proteinExistence type="inferred from homology"/>
<dbReference type="SUPFAM" id="SSF55811">
    <property type="entry name" value="Nudix"/>
    <property type="match status" value="1"/>
</dbReference>
<protein>
    <recommendedName>
        <fullName evidence="4">RNA pyrophosphohydrolase</fullName>
        <ecNumber evidence="4">3.6.1.-</ecNumber>
    </recommendedName>
    <alternativeName>
        <fullName evidence="4">(Di)nucleoside polyphosphate hydrolase</fullName>
    </alternativeName>
</protein>
<dbReference type="GO" id="GO:0019693">
    <property type="term" value="P:ribose phosphate metabolic process"/>
    <property type="evidence" value="ECO:0007669"/>
    <property type="project" value="TreeGrafter"/>
</dbReference>
<dbReference type="GO" id="GO:0034432">
    <property type="term" value="F:bis(5'-adenosyl)-pentaphosphatase activity"/>
    <property type="evidence" value="ECO:0007669"/>
    <property type="project" value="TreeGrafter"/>
</dbReference>
<dbReference type="Proteomes" id="UP000285908">
    <property type="component" value="Unassembled WGS sequence"/>
</dbReference>
<organism evidence="6 7">
    <name type="scientific">Mesobaculum littorinae</name>
    <dbReference type="NCBI Taxonomy" id="2486419"/>
    <lineage>
        <taxon>Bacteria</taxon>
        <taxon>Pseudomonadati</taxon>
        <taxon>Pseudomonadota</taxon>
        <taxon>Alphaproteobacteria</taxon>
        <taxon>Rhodobacterales</taxon>
        <taxon>Roseobacteraceae</taxon>
        <taxon>Mesobaculum</taxon>
    </lineage>
</organism>
<dbReference type="GO" id="GO:0006753">
    <property type="term" value="P:nucleoside phosphate metabolic process"/>
    <property type="evidence" value="ECO:0007669"/>
    <property type="project" value="TreeGrafter"/>
</dbReference>
<evidence type="ECO:0000256" key="2">
    <source>
        <dbReference type="ARBA" id="ARBA00001946"/>
    </source>
</evidence>
<dbReference type="OrthoDB" id="9816040at2"/>
<feature type="short sequence motif" description="Nudix box" evidence="4">
    <location>
        <begin position="44"/>
        <end position="65"/>
    </location>
</feature>
<dbReference type="InterPro" id="IPR020476">
    <property type="entry name" value="Nudix_hydrolase"/>
</dbReference>
<dbReference type="InterPro" id="IPR000086">
    <property type="entry name" value="NUDIX_hydrolase_dom"/>
</dbReference>
<evidence type="ECO:0000256" key="4">
    <source>
        <dbReference type="HAMAP-Rule" id="MF_00298"/>
    </source>
</evidence>
<dbReference type="NCBIfam" id="NF001938">
    <property type="entry name" value="PRK00714.1-5"/>
    <property type="match status" value="1"/>
</dbReference>
<evidence type="ECO:0000259" key="5">
    <source>
        <dbReference type="PROSITE" id="PS51462"/>
    </source>
</evidence>
<comment type="cofactor">
    <cofactor evidence="4">
        <name>a divalent metal cation</name>
        <dbReference type="ChEBI" id="CHEBI:60240"/>
    </cofactor>
</comment>
<comment type="similarity">
    <text evidence="4">Belongs to the Nudix hydrolase family. RppH subfamily.</text>
</comment>